<dbReference type="Pfam" id="PF00300">
    <property type="entry name" value="His_Phos_1"/>
    <property type="match status" value="1"/>
</dbReference>
<keyword evidence="6" id="KW-0808">Transferase</keyword>
<feature type="binding site" evidence="5">
    <location>
        <position position="78"/>
    </location>
    <ligand>
        <name>substrate</name>
    </ligand>
</feature>
<comment type="similarity">
    <text evidence="1">Belongs to the phosphoglycerate mutase family. BPG-dependent PGAM subfamily.</text>
</comment>
<keyword evidence="4" id="KW-0413">Isomerase</keyword>
<dbReference type="GO" id="GO:0016787">
    <property type="term" value="F:hydrolase activity"/>
    <property type="evidence" value="ECO:0007669"/>
    <property type="project" value="UniProtKB-KW"/>
</dbReference>
<dbReference type="InterPro" id="IPR013078">
    <property type="entry name" value="His_Pase_superF_clade-1"/>
</dbReference>
<dbReference type="AlphaFoldDB" id="A0A087BFY7"/>
<gene>
    <name evidence="6" type="ORF">BLSS_0244</name>
</gene>
<dbReference type="PROSITE" id="PS00175">
    <property type="entry name" value="PG_MUTASE"/>
    <property type="match status" value="1"/>
</dbReference>
<reference evidence="6 7" key="1">
    <citation type="submission" date="2014-03" db="EMBL/GenBank/DDBJ databases">
        <title>Genomics of Bifidobacteria.</title>
        <authorList>
            <person name="Ventura M."/>
            <person name="Milani C."/>
            <person name="Lugli G.A."/>
        </authorList>
    </citation>
    <scope>NUCLEOTIDE SEQUENCE [LARGE SCALE GENOMIC DNA]</scope>
    <source>
        <strain evidence="6 7">LMG 21814</strain>
    </source>
</reference>
<evidence type="ECO:0000256" key="4">
    <source>
        <dbReference type="ARBA" id="ARBA00023235"/>
    </source>
</evidence>
<dbReference type="CDD" id="cd07067">
    <property type="entry name" value="HP_PGM_like"/>
    <property type="match status" value="1"/>
</dbReference>
<dbReference type="EC" id="5.4.2.11" evidence="2"/>
<keyword evidence="3" id="KW-0324">Glycolysis</keyword>
<protein>
    <recommendedName>
        <fullName evidence="2">phosphoglycerate mutase (2,3-diphosphoglycerate-dependent)</fullName>
        <ecNumber evidence="2">5.4.2.11</ecNumber>
    </recommendedName>
</protein>
<sequence>MSMPLDLYVIRHGESEANVIVQAGEQGDNSLYTQDNVTVPDRSWRLTATGRKQADCIGRWLVSQQQLFDRYMVSPYVRTRETAATMALPKAKWEENRVLRERSWGEINTITKDEFKTNYARNWNFKNTDPLYWRPPAGESIADVAEDRVHNILTSLSRKSDSESVVMVTHGDFMLALMLTVEDLADEEFLHRADSDDWKITNCTCLHYTRRDPETGRTSKRVRWEQTARPVLDEASGRWEVKVEPWREFKRPYLSNGDLVDVVQAVDPHLLEYYGK</sequence>
<evidence type="ECO:0000313" key="6">
    <source>
        <dbReference type="EMBL" id="KFI69937.1"/>
    </source>
</evidence>
<evidence type="ECO:0000256" key="3">
    <source>
        <dbReference type="ARBA" id="ARBA00023152"/>
    </source>
</evidence>
<evidence type="ECO:0000313" key="7">
    <source>
        <dbReference type="Proteomes" id="UP000029024"/>
    </source>
</evidence>
<evidence type="ECO:0000256" key="1">
    <source>
        <dbReference type="ARBA" id="ARBA00006717"/>
    </source>
</evidence>
<dbReference type="Gene3D" id="3.40.50.1240">
    <property type="entry name" value="Phosphoglycerate mutase-like"/>
    <property type="match status" value="1"/>
</dbReference>
<keyword evidence="6" id="KW-0378">Hydrolase</keyword>
<dbReference type="GO" id="GO:0006096">
    <property type="term" value="P:glycolytic process"/>
    <property type="evidence" value="ECO:0007669"/>
    <property type="project" value="UniProtKB-KW"/>
</dbReference>
<accession>A0A087BFY7</accession>
<dbReference type="PANTHER" id="PTHR11931">
    <property type="entry name" value="PHOSPHOGLYCERATE MUTASE"/>
    <property type="match status" value="1"/>
</dbReference>
<feature type="binding site" evidence="5">
    <location>
        <position position="112"/>
    </location>
    <ligand>
        <name>substrate</name>
    </ligand>
</feature>
<organism evidence="6 7">
    <name type="scientific">Bifidobacterium longum subsp. suis</name>
    <dbReference type="NCBI Taxonomy" id="1695"/>
    <lineage>
        <taxon>Bacteria</taxon>
        <taxon>Bacillati</taxon>
        <taxon>Actinomycetota</taxon>
        <taxon>Actinomycetes</taxon>
        <taxon>Bifidobacteriales</taxon>
        <taxon>Bifidobacteriaceae</taxon>
        <taxon>Bifidobacterium</taxon>
    </lineage>
</organism>
<dbReference type="RefSeq" id="WP_032683877.1">
    <property type="nucleotide sequence ID" value="NZ_JGZA01000015.1"/>
</dbReference>
<dbReference type="InterPro" id="IPR005952">
    <property type="entry name" value="Phosphogly_mut1"/>
</dbReference>
<dbReference type="EMBL" id="JGZA01000015">
    <property type="protein sequence ID" value="KFI69937.1"/>
    <property type="molecule type" value="Genomic_DNA"/>
</dbReference>
<dbReference type="InterPro" id="IPR001345">
    <property type="entry name" value="PG/BPGM_mutase_AS"/>
</dbReference>
<dbReference type="GO" id="GO:0004619">
    <property type="term" value="F:phosphoglycerate mutase activity"/>
    <property type="evidence" value="ECO:0007669"/>
    <property type="project" value="UniProtKB-EC"/>
</dbReference>
<dbReference type="InterPro" id="IPR029033">
    <property type="entry name" value="His_PPase_superfam"/>
</dbReference>
<dbReference type="GO" id="GO:0016740">
    <property type="term" value="F:transferase activity"/>
    <property type="evidence" value="ECO:0007669"/>
    <property type="project" value="UniProtKB-KW"/>
</dbReference>
<dbReference type="Proteomes" id="UP000029024">
    <property type="component" value="Unassembled WGS sequence"/>
</dbReference>
<comment type="caution">
    <text evidence="6">The sequence shown here is derived from an EMBL/GenBank/DDBJ whole genome shotgun (WGS) entry which is preliminary data.</text>
</comment>
<evidence type="ECO:0000256" key="5">
    <source>
        <dbReference type="PIRSR" id="PIRSR613078-2"/>
    </source>
</evidence>
<dbReference type="SUPFAM" id="SSF53254">
    <property type="entry name" value="Phosphoglycerate mutase-like"/>
    <property type="match status" value="1"/>
</dbReference>
<dbReference type="SMART" id="SM00855">
    <property type="entry name" value="PGAM"/>
    <property type="match status" value="1"/>
</dbReference>
<name>A0A087BFY7_BIFLN</name>
<evidence type="ECO:0000256" key="2">
    <source>
        <dbReference type="ARBA" id="ARBA00012028"/>
    </source>
</evidence>
<proteinExistence type="inferred from homology"/>